<dbReference type="InterPro" id="IPR016843">
    <property type="entry name" value="S-AdoMet-dep_Ade-MeTrfase_prd"/>
</dbReference>
<dbReference type="Pfam" id="PF02384">
    <property type="entry name" value="N6_Mtase"/>
    <property type="match status" value="1"/>
</dbReference>
<dbReference type="InterPro" id="IPR003356">
    <property type="entry name" value="DNA_methylase_A-5"/>
</dbReference>
<keyword evidence="3" id="KW-0808">Transferase</keyword>
<keyword evidence="4" id="KW-1185">Reference proteome</keyword>
<evidence type="ECO:0000259" key="2">
    <source>
        <dbReference type="Pfam" id="PF21106"/>
    </source>
</evidence>
<dbReference type="GO" id="GO:0003677">
    <property type="term" value="F:DNA binding"/>
    <property type="evidence" value="ECO:0007669"/>
    <property type="project" value="InterPro"/>
</dbReference>
<dbReference type="AlphaFoldDB" id="A0A6G8AMB4"/>
<dbReference type="InterPro" id="IPR048375">
    <property type="entry name" value="YtxK-like_N"/>
</dbReference>
<dbReference type="PANTHER" id="PTHR41313:SF1">
    <property type="entry name" value="DNA METHYLASE ADENINE-SPECIFIC DOMAIN-CONTAINING PROTEIN"/>
    <property type="match status" value="1"/>
</dbReference>
<dbReference type="Gene3D" id="1.10.150.470">
    <property type="match status" value="1"/>
</dbReference>
<accession>A0A6G8AMB4</accession>
<reference evidence="3 4" key="1">
    <citation type="submission" date="2020-03" db="EMBL/GenBank/DDBJ databases">
        <title>Vagococcus sp. nov., isolated from beetles.</title>
        <authorList>
            <person name="Hyun D.-W."/>
            <person name="Bae J.-W."/>
        </authorList>
    </citation>
    <scope>NUCLEOTIDE SEQUENCE [LARGE SCALE GENOMIC DNA]</scope>
    <source>
        <strain evidence="3 4">HDW17A</strain>
    </source>
</reference>
<dbReference type="InterPro" id="IPR029063">
    <property type="entry name" value="SAM-dependent_MTases_sf"/>
</dbReference>
<keyword evidence="3" id="KW-0489">Methyltransferase</keyword>
<organism evidence="3 4">
    <name type="scientific">Vagococcus coleopterorum</name>
    <dbReference type="NCBI Taxonomy" id="2714946"/>
    <lineage>
        <taxon>Bacteria</taxon>
        <taxon>Bacillati</taxon>
        <taxon>Bacillota</taxon>
        <taxon>Bacilli</taxon>
        <taxon>Lactobacillales</taxon>
        <taxon>Enterococcaceae</taxon>
        <taxon>Vagococcus</taxon>
    </lineage>
</organism>
<dbReference type="SUPFAM" id="SSF53335">
    <property type="entry name" value="S-adenosyl-L-methionine-dependent methyltransferases"/>
    <property type="match status" value="1"/>
</dbReference>
<proteinExistence type="predicted"/>
<evidence type="ECO:0000313" key="3">
    <source>
        <dbReference type="EMBL" id="QIL46092.1"/>
    </source>
</evidence>
<evidence type="ECO:0000313" key="4">
    <source>
        <dbReference type="Proteomes" id="UP000500890"/>
    </source>
</evidence>
<gene>
    <name evidence="3" type="ORF">G7081_02920</name>
</gene>
<dbReference type="Pfam" id="PF21106">
    <property type="entry name" value="YtxK_like"/>
    <property type="match status" value="1"/>
</dbReference>
<dbReference type="PANTHER" id="PTHR41313">
    <property type="entry name" value="ADENINE-SPECIFIC METHYLTRANSFERASE"/>
    <property type="match status" value="1"/>
</dbReference>
<dbReference type="GO" id="GO:0032259">
    <property type="term" value="P:methylation"/>
    <property type="evidence" value="ECO:0007669"/>
    <property type="project" value="UniProtKB-KW"/>
</dbReference>
<dbReference type="InterPro" id="IPR052933">
    <property type="entry name" value="DNA_Protect_Modify"/>
</dbReference>
<feature type="domain" description="YtxK-like N-terminal helical" evidence="2">
    <location>
        <begin position="9"/>
        <end position="88"/>
    </location>
</feature>
<dbReference type="RefSeq" id="WP_166007240.1">
    <property type="nucleotide sequence ID" value="NZ_CP049886.1"/>
</dbReference>
<feature type="domain" description="DNA methylase adenine-specific" evidence="1">
    <location>
        <begin position="101"/>
        <end position="320"/>
    </location>
</feature>
<dbReference type="Proteomes" id="UP000500890">
    <property type="component" value="Chromosome"/>
</dbReference>
<dbReference type="EMBL" id="CP049886">
    <property type="protein sequence ID" value="QIL46092.1"/>
    <property type="molecule type" value="Genomic_DNA"/>
</dbReference>
<protein>
    <submittedName>
        <fullName evidence="3">Class I SAM-dependent methyltransferase</fullName>
    </submittedName>
</protein>
<name>A0A6G8AMB4_9ENTE</name>
<dbReference type="PIRSF" id="PIRSF026567">
    <property type="entry name" value="Adenine_mtase_bact_prd"/>
    <property type="match status" value="1"/>
</dbReference>
<dbReference type="Gene3D" id="3.40.50.150">
    <property type="entry name" value="Vaccinia Virus protein VP39"/>
    <property type="match status" value="1"/>
</dbReference>
<dbReference type="GO" id="GO:0008170">
    <property type="term" value="F:N-methyltransferase activity"/>
    <property type="evidence" value="ECO:0007669"/>
    <property type="project" value="InterPro"/>
</dbReference>
<sequence length="335" mass="37665">MPQNKVEKGFELLDQCVTLMQGSLNSTFIDSYIEVAGNLVNNYQVQVQDGLPNAETATKLTELYTEFKNLDLAKEERRKVTQLVLLKGTMAEPLQPNHQLTPDSLGFLFVYLAEQLLGDDKRLTLLDLTAGMGNLMMTVMTNLELAGYKVWGTGVDVDDTLLTITALNSQILEQEIQLFHQDSLQNLLLEPSDFAIADLPIGYYPDDENAQNFVTGVAEGHSYAHHLLMEQSMAYVKGGGFGVFLVPSNFLETEQADKIKEWITDKVYLQGILQLPTALFKNKDSRKSIIIIQNHGEESRQAKEVLLADVPSLKDAQQMQQFFKEVSEWKNKNLN</sequence>
<dbReference type="KEGG" id="vah:G7081_02920"/>
<evidence type="ECO:0000259" key="1">
    <source>
        <dbReference type="Pfam" id="PF02384"/>
    </source>
</evidence>